<evidence type="ECO:0000313" key="18">
    <source>
        <dbReference type="EMBL" id="CAH1103397.1"/>
    </source>
</evidence>
<keyword evidence="1" id="KW-0597">Phosphoprotein</keyword>
<reference evidence="18" key="1">
    <citation type="submission" date="2022-01" db="EMBL/GenBank/DDBJ databases">
        <authorList>
            <person name="King R."/>
        </authorList>
    </citation>
    <scope>NUCLEOTIDE SEQUENCE</scope>
</reference>
<evidence type="ECO:0000256" key="9">
    <source>
        <dbReference type="PIRSR" id="PIRSR000615-2"/>
    </source>
</evidence>
<evidence type="ECO:0000259" key="16">
    <source>
        <dbReference type="PROSITE" id="PS50001"/>
    </source>
</evidence>
<feature type="domain" description="SH2" evidence="16">
    <location>
        <begin position="287"/>
        <end position="377"/>
    </location>
</feature>
<sequence>MNNINKKYEDIRWYHGKLTREEAETILTQDGRNGLFLVRESNSSTGDYVLSVFHNDQVNHYQIRRHIDDAFFSITECLKFHGLEILIDYYTKTPVAENVVLTDYIPKYPPPHDSRRHGRRNLLHRATDHGNYTVVSELLKTDYPHDAKNQDGQTAVHLASISGQNDILTKLIECGAGVNLRDSAGFTPLHYACQNNFPATARLLVQLGNANIQARNTETGSVPLHEAASRGHKEVVKELLSLNAPARPRNKENKTPAQLARSNNHNDCAEILEKYKYTAKRSDRNGWYHGTLDRQEAETTIKQHSSKSGTYLVRFSDRNKEDVLTLLNDDGFYNFIIHNKDGYLFIDDGPYLESLEHIVEHYSLMPDGLPTVLQFPVPPKPKPPVPEFSTMPRPNKKKISPKVAPKPVPKVDELHNKYYPSQFANISFTGDFTTTNNNYTENENDYIPAERLTKGRLIGEGEFASVYEGSYTKKNGELMKVAIKILHNEQMETNRGAFLSEAQVMVKLNHHCIVKLIGLSLGPPLLMVQELVLLGSILQYIDMNKDKINPNYEFKIWAAQIACGMQYLEENRFVHRDLAARNILLASQVQAKISDFGLSRALGTDHEYYRALAGGKWPLKWYAPESYNYGQFSHKSDVWSFGVTIWEMYALGASPYGEKKGSEAISLIEAGDRLEQPKECPDDIYKMIKRCWEYKAEDRPTFNELVDFFTSDSEYMNIRELLPKANLA</sequence>
<dbReference type="InterPro" id="IPR017441">
    <property type="entry name" value="Protein_kinase_ATP_BS"/>
</dbReference>
<dbReference type="Pfam" id="PF00023">
    <property type="entry name" value="Ank"/>
    <property type="match status" value="1"/>
</dbReference>
<dbReference type="EC" id="2.7.10.2" evidence="14"/>
<dbReference type="Gene3D" id="3.30.200.20">
    <property type="entry name" value="Phosphorylase Kinase, domain 1"/>
    <property type="match status" value="1"/>
</dbReference>
<keyword evidence="11" id="KW-0040">ANK repeat</keyword>
<dbReference type="InterPro" id="IPR050198">
    <property type="entry name" value="Non-receptor_tyrosine_kinases"/>
</dbReference>
<dbReference type="EMBL" id="OV651826">
    <property type="protein sequence ID" value="CAH1103397.1"/>
    <property type="molecule type" value="Genomic_DNA"/>
</dbReference>
<evidence type="ECO:0000256" key="8">
    <source>
        <dbReference type="PIRSR" id="PIRSR000615-1"/>
    </source>
</evidence>
<dbReference type="Gene3D" id="1.10.510.10">
    <property type="entry name" value="Transferase(Phosphotransferase) domain 1"/>
    <property type="match status" value="1"/>
</dbReference>
<feature type="binding site" evidence="13">
    <location>
        <position position="484"/>
    </location>
    <ligand>
        <name>ATP</name>
        <dbReference type="ChEBI" id="CHEBI:30616"/>
    </ligand>
</feature>
<evidence type="ECO:0000256" key="1">
    <source>
        <dbReference type="ARBA" id="ARBA00022553"/>
    </source>
</evidence>
<feature type="repeat" description="ANK" evidence="11">
    <location>
        <begin position="219"/>
        <end position="251"/>
    </location>
</feature>
<dbReference type="PROSITE" id="PS00109">
    <property type="entry name" value="PROTEIN_KINASE_TYR"/>
    <property type="match status" value="1"/>
</dbReference>
<dbReference type="InterPro" id="IPR036860">
    <property type="entry name" value="SH2_dom_sf"/>
</dbReference>
<evidence type="ECO:0000256" key="5">
    <source>
        <dbReference type="ARBA" id="ARBA00022840"/>
    </source>
</evidence>
<dbReference type="PROSITE" id="PS00107">
    <property type="entry name" value="PROTEIN_KINASE_ATP"/>
    <property type="match status" value="1"/>
</dbReference>
<feature type="domain" description="Protein kinase" evidence="17">
    <location>
        <begin position="452"/>
        <end position="716"/>
    </location>
</feature>
<feature type="region of interest" description="Disordered" evidence="15">
    <location>
        <begin position="383"/>
        <end position="406"/>
    </location>
</feature>
<dbReference type="PROSITE" id="PS50088">
    <property type="entry name" value="ANK_REPEAT"/>
    <property type="match status" value="3"/>
</dbReference>
<feature type="binding site" evidence="9">
    <location>
        <position position="581"/>
    </location>
    <ligand>
        <name>ATP</name>
        <dbReference type="ChEBI" id="CHEBI:30616"/>
    </ligand>
</feature>
<dbReference type="Gene3D" id="3.30.505.10">
    <property type="entry name" value="SH2 domain"/>
    <property type="match status" value="2"/>
</dbReference>
<dbReference type="SMART" id="SM00252">
    <property type="entry name" value="SH2"/>
    <property type="match status" value="2"/>
</dbReference>
<proteinExistence type="inferred from homology"/>
<dbReference type="PRINTS" id="PR00401">
    <property type="entry name" value="SH2DOMAIN"/>
</dbReference>
<dbReference type="SUPFAM" id="SSF55550">
    <property type="entry name" value="SH2 domain"/>
    <property type="match status" value="2"/>
</dbReference>
<keyword evidence="5 9" id="KW-0067">ATP-binding</keyword>
<comment type="similarity">
    <text evidence="14">Belongs to the protein kinase superfamily. Tyr protein kinase family.</text>
</comment>
<accession>A0A9P0CRK3</accession>
<dbReference type="InterPro" id="IPR000980">
    <property type="entry name" value="SH2"/>
</dbReference>
<organism evidence="18 19">
    <name type="scientific">Psylliodes chrysocephalus</name>
    <dbReference type="NCBI Taxonomy" id="3402493"/>
    <lineage>
        <taxon>Eukaryota</taxon>
        <taxon>Metazoa</taxon>
        <taxon>Ecdysozoa</taxon>
        <taxon>Arthropoda</taxon>
        <taxon>Hexapoda</taxon>
        <taxon>Insecta</taxon>
        <taxon>Pterygota</taxon>
        <taxon>Neoptera</taxon>
        <taxon>Endopterygota</taxon>
        <taxon>Coleoptera</taxon>
        <taxon>Polyphaga</taxon>
        <taxon>Cucujiformia</taxon>
        <taxon>Chrysomeloidea</taxon>
        <taxon>Chrysomelidae</taxon>
        <taxon>Galerucinae</taxon>
        <taxon>Alticini</taxon>
        <taxon>Psylliodes</taxon>
    </lineage>
</organism>
<dbReference type="InterPro" id="IPR000719">
    <property type="entry name" value="Prot_kinase_dom"/>
</dbReference>
<dbReference type="InterPro" id="IPR020635">
    <property type="entry name" value="Tyr_kinase_cat_dom"/>
</dbReference>
<dbReference type="PROSITE" id="PS50001">
    <property type="entry name" value="SH2"/>
    <property type="match status" value="2"/>
</dbReference>
<gene>
    <name evidence="18" type="ORF">PSYICH_LOCUS4577</name>
</gene>
<dbReference type="Gene3D" id="1.25.40.20">
    <property type="entry name" value="Ankyrin repeat-containing domain"/>
    <property type="match status" value="1"/>
</dbReference>
<evidence type="ECO:0000256" key="2">
    <source>
        <dbReference type="ARBA" id="ARBA00022679"/>
    </source>
</evidence>
<dbReference type="SMART" id="SM00219">
    <property type="entry name" value="TyrKc"/>
    <property type="match status" value="1"/>
</dbReference>
<feature type="binding site" evidence="10">
    <location>
        <position position="582"/>
    </location>
    <ligand>
        <name>Mg(2+)</name>
        <dbReference type="ChEBI" id="CHEBI:18420"/>
    </ligand>
</feature>
<evidence type="ECO:0000256" key="15">
    <source>
        <dbReference type="SAM" id="MobiDB-lite"/>
    </source>
</evidence>
<comment type="catalytic activity">
    <reaction evidence="7 14">
        <text>L-tyrosyl-[protein] + ATP = O-phospho-L-tyrosyl-[protein] + ADP + H(+)</text>
        <dbReference type="Rhea" id="RHEA:10596"/>
        <dbReference type="Rhea" id="RHEA-COMP:10136"/>
        <dbReference type="Rhea" id="RHEA-COMP:20101"/>
        <dbReference type="ChEBI" id="CHEBI:15378"/>
        <dbReference type="ChEBI" id="CHEBI:30616"/>
        <dbReference type="ChEBI" id="CHEBI:46858"/>
        <dbReference type="ChEBI" id="CHEBI:61978"/>
        <dbReference type="ChEBI" id="CHEBI:456216"/>
        <dbReference type="EC" id="2.7.10.2"/>
    </reaction>
</comment>
<evidence type="ECO:0000256" key="4">
    <source>
        <dbReference type="ARBA" id="ARBA00022777"/>
    </source>
</evidence>
<evidence type="ECO:0000256" key="10">
    <source>
        <dbReference type="PIRSR" id="PIRSR000615-3"/>
    </source>
</evidence>
<evidence type="ECO:0000256" key="11">
    <source>
        <dbReference type="PROSITE-ProRule" id="PRU00023"/>
    </source>
</evidence>
<dbReference type="InterPro" id="IPR002110">
    <property type="entry name" value="Ankyrin_rpt"/>
</dbReference>
<dbReference type="InterPro" id="IPR011009">
    <property type="entry name" value="Kinase-like_dom_sf"/>
</dbReference>
<dbReference type="InterPro" id="IPR001245">
    <property type="entry name" value="Ser-Thr/Tyr_kinase_cat_dom"/>
</dbReference>
<evidence type="ECO:0000256" key="14">
    <source>
        <dbReference type="RuleBase" id="RU362096"/>
    </source>
</evidence>
<dbReference type="AlphaFoldDB" id="A0A9P0CRK3"/>
<dbReference type="GO" id="GO:0071944">
    <property type="term" value="C:cell periphery"/>
    <property type="evidence" value="ECO:0007669"/>
    <property type="project" value="UniProtKB-ARBA"/>
</dbReference>
<feature type="domain" description="SH2" evidence="16">
    <location>
        <begin position="13"/>
        <end position="105"/>
    </location>
</feature>
<dbReference type="GO" id="GO:0046872">
    <property type="term" value="F:metal ion binding"/>
    <property type="evidence" value="ECO:0007669"/>
    <property type="project" value="UniProtKB-KW"/>
</dbReference>
<evidence type="ECO:0000256" key="3">
    <source>
        <dbReference type="ARBA" id="ARBA00022741"/>
    </source>
</evidence>
<keyword evidence="12" id="KW-0727">SH2 domain</keyword>
<dbReference type="PROSITE" id="PS50011">
    <property type="entry name" value="PROTEIN_KINASE_DOM"/>
    <property type="match status" value="1"/>
</dbReference>
<keyword evidence="10" id="KW-0460">Magnesium</keyword>
<protein>
    <recommendedName>
        <fullName evidence="14">Tyrosine-protein kinase</fullName>
        <ecNumber evidence="14">2.7.10.2</ecNumber>
    </recommendedName>
</protein>
<dbReference type="PANTHER" id="PTHR24418">
    <property type="entry name" value="TYROSINE-PROTEIN KINASE"/>
    <property type="match status" value="1"/>
</dbReference>
<dbReference type="Pfam" id="PF00017">
    <property type="entry name" value="SH2"/>
    <property type="match status" value="2"/>
</dbReference>
<dbReference type="GO" id="GO:0007165">
    <property type="term" value="P:signal transduction"/>
    <property type="evidence" value="ECO:0007669"/>
    <property type="project" value="UniProtKB-ARBA"/>
</dbReference>
<dbReference type="GO" id="GO:0005524">
    <property type="term" value="F:ATP binding"/>
    <property type="evidence" value="ECO:0007669"/>
    <property type="project" value="UniProtKB-UniRule"/>
</dbReference>
<dbReference type="SMART" id="SM00248">
    <property type="entry name" value="ANK"/>
    <property type="match status" value="5"/>
</dbReference>
<dbReference type="OrthoDB" id="67310at2759"/>
<dbReference type="Pfam" id="PF12796">
    <property type="entry name" value="Ank_2"/>
    <property type="match status" value="1"/>
</dbReference>
<evidence type="ECO:0000256" key="7">
    <source>
        <dbReference type="ARBA" id="ARBA00051245"/>
    </source>
</evidence>
<dbReference type="SUPFAM" id="SSF56112">
    <property type="entry name" value="Protein kinase-like (PK-like)"/>
    <property type="match status" value="1"/>
</dbReference>
<evidence type="ECO:0000259" key="17">
    <source>
        <dbReference type="PROSITE" id="PS50011"/>
    </source>
</evidence>
<keyword evidence="6 14" id="KW-0829">Tyrosine-protein kinase</keyword>
<evidence type="ECO:0000256" key="12">
    <source>
        <dbReference type="PROSITE-ProRule" id="PRU00191"/>
    </source>
</evidence>
<evidence type="ECO:0000256" key="13">
    <source>
        <dbReference type="PROSITE-ProRule" id="PRU10141"/>
    </source>
</evidence>
<keyword evidence="3 9" id="KW-0547">Nucleotide-binding</keyword>
<dbReference type="PROSITE" id="PS50297">
    <property type="entry name" value="ANK_REP_REGION"/>
    <property type="match status" value="3"/>
</dbReference>
<dbReference type="Proteomes" id="UP001153636">
    <property type="component" value="Chromosome 14"/>
</dbReference>
<feature type="active site" description="Proton acceptor" evidence="8">
    <location>
        <position position="577"/>
    </location>
</feature>
<dbReference type="GO" id="GO:0004715">
    <property type="term" value="F:non-membrane spanning protein tyrosine kinase activity"/>
    <property type="evidence" value="ECO:0007669"/>
    <property type="project" value="UniProtKB-EC"/>
</dbReference>
<feature type="binding site" evidence="10">
    <location>
        <position position="595"/>
    </location>
    <ligand>
        <name>Mg(2+)</name>
        <dbReference type="ChEBI" id="CHEBI:18420"/>
    </ligand>
</feature>
<dbReference type="SUPFAM" id="SSF48403">
    <property type="entry name" value="Ankyrin repeat"/>
    <property type="match status" value="1"/>
</dbReference>
<dbReference type="PRINTS" id="PR00109">
    <property type="entry name" value="TYRKINASE"/>
</dbReference>
<dbReference type="InterPro" id="IPR036770">
    <property type="entry name" value="Ankyrin_rpt-contain_sf"/>
</dbReference>
<evidence type="ECO:0000256" key="6">
    <source>
        <dbReference type="ARBA" id="ARBA00023137"/>
    </source>
</evidence>
<keyword evidence="10" id="KW-0479">Metal-binding</keyword>
<keyword evidence="4 14" id="KW-0418">Kinase</keyword>
<feature type="repeat" description="ANK" evidence="11">
    <location>
        <begin position="151"/>
        <end position="183"/>
    </location>
</feature>
<name>A0A9P0CRK3_9CUCU</name>
<dbReference type="GO" id="GO:0002009">
    <property type="term" value="P:morphogenesis of an epithelium"/>
    <property type="evidence" value="ECO:0007669"/>
    <property type="project" value="UniProtKB-ARBA"/>
</dbReference>
<dbReference type="InterPro" id="IPR008266">
    <property type="entry name" value="Tyr_kinase_AS"/>
</dbReference>
<dbReference type="Pfam" id="PF07714">
    <property type="entry name" value="PK_Tyr_Ser-Thr"/>
    <property type="match status" value="1"/>
</dbReference>
<evidence type="ECO:0000313" key="19">
    <source>
        <dbReference type="Proteomes" id="UP001153636"/>
    </source>
</evidence>
<feature type="repeat" description="ANK" evidence="11">
    <location>
        <begin position="184"/>
        <end position="208"/>
    </location>
</feature>
<keyword evidence="2 14" id="KW-0808">Transferase</keyword>
<dbReference type="FunFam" id="1.10.510.10:FF:000027">
    <property type="entry name" value="Receptor protein-tyrosine kinase"/>
    <property type="match status" value="1"/>
</dbReference>
<keyword evidence="19" id="KW-1185">Reference proteome</keyword>